<organism evidence="6 7">
    <name type="scientific">Sporobacter termitidis DSM 10068</name>
    <dbReference type="NCBI Taxonomy" id="1123282"/>
    <lineage>
        <taxon>Bacteria</taxon>
        <taxon>Bacillati</taxon>
        <taxon>Bacillota</taxon>
        <taxon>Clostridia</taxon>
        <taxon>Eubacteriales</taxon>
        <taxon>Oscillospiraceae</taxon>
        <taxon>Sporobacter</taxon>
    </lineage>
</organism>
<protein>
    <submittedName>
        <fullName evidence="6">Polar amino acid transport system substrate-binding protein</fullName>
    </submittedName>
</protein>
<feature type="domain" description="Solute-binding protein family 3/N-terminal" evidence="5">
    <location>
        <begin position="164"/>
        <end position="256"/>
    </location>
</feature>
<dbReference type="STRING" id="1123282.SAMN02745823_02269"/>
<dbReference type="PANTHER" id="PTHR35936">
    <property type="entry name" value="MEMBRANE-BOUND LYTIC MUREIN TRANSGLYCOSYLASE F"/>
    <property type="match status" value="1"/>
</dbReference>
<evidence type="ECO:0000313" key="6">
    <source>
        <dbReference type="EMBL" id="SHI07529.1"/>
    </source>
</evidence>
<feature type="chain" id="PRO_5038551856" evidence="4">
    <location>
        <begin position="22"/>
        <end position="256"/>
    </location>
</feature>
<dbReference type="AlphaFoldDB" id="A0A1M5Y6I3"/>
<evidence type="ECO:0000259" key="5">
    <source>
        <dbReference type="Pfam" id="PF00497"/>
    </source>
</evidence>
<dbReference type="InterPro" id="IPR001638">
    <property type="entry name" value="Solute-binding_3/MltF_N"/>
</dbReference>
<comment type="subcellular location">
    <subcellularLocation>
        <location evidence="1">Cell envelope</location>
    </subcellularLocation>
</comment>
<dbReference type="Pfam" id="PF00497">
    <property type="entry name" value="SBP_bac_3"/>
    <property type="match status" value="1"/>
</dbReference>
<dbReference type="OrthoDB" id="9774451at2"/>
<dbReference type="InterPro" id="IPR018313">
    <property type="entry name" value="SBP_3_CS"/>
</dbReference>
<sequence length="256" mass="27108">MKKTFIIALIFSIIVSVTACAGKMPPSTVKSADDLNGRNIGVLQNSSAVVYAADYGTLHNYTTAESMLADVKGGALDCAVMDEGAAKVFVPKARGLKILSKPLMEADFRFAIAKENPDLTKAVNAALVTLSENGTLEKIIAGYITGDSYRYASPDNIDLSRGTLTLAVDGTFPPYSYNDAGGNTLGLDVDIARAVCDILQVQMKISVADKSSLITLVEYGKADFALGGLTDNEANAALVEFSDPYVTCTQVIVTRK</sequence>
<keyword evidence="7" id="KW-1185">Reference proteome</keyword>
<feature type="signal peptide" evidence="4">
    <location>
        <begin position="1"/>
        <end position="21"/>
    </location>
</feature>
<dbReference type="PROSITE" id="PS01039">
    <property type="entry name" value="SBP_BACTERIAL_3"/>
    <property type="match status" value="1"/>
</dbReference>
<dbReference type="Proteomes" id="UP000183995">
    <property type="component" value="Unassembled WGS sequence"/>
</dbReference>
<evidence type="ECO:0000256" key="1">
    <source>
        <dbReference type="ARBA" id="ARBA00004196"/>
    </source>
</evidence>
<comment type="similarity">
    <text evidence="2">Belongs to the bacterial solute-binding protein 3 family.</text>
</comment>
<keyword evidence="3 4" id="KW-0732">Signal</keyword>
<dbReference type="GO" id="GO:0030313">
    <property type="term" value="C:cell envelope"/>
    <property type="evidence" value="ECO:0007669"/>
    <property type="project" value="UniProtKB-SubCell"/>
</dbReference>
<evidence type="ECO:0000256" key="2">
    <source>
        <dbReference type="ARBA" id="ARBA00010333"/>
    </source>
</evidence>
<evidence type="ECO:0000313" key="7">
    <source>
        <dbReference type="Proteomes" id="UP000183995"/>
    </source>
</evidence>
<name>A0A1M5Y6I3_9FIRM</name>
<dbReference type="EMBL" id="FQXV01000007">
    <property type="protein sequence ID" value="SHI07529.1"/>
    <property type="molecule type" value="Genomic_DNA"/>
</dbReference>
<proteinExistence type="inferred from homology"/>
<evidence type="ECO:0000256" key="3">
    <source>
        <dbReference type="ARBA" id="ARBA00022729"/>
    </source>
</evidence>
<accession>A0A1M5Y6I3</accession>
<dbReference type="SUPFAM" id="SSF53850">
    <property type="entry name" value="Periplasmic binding protein-like II"/>
    <property type="match status" value="2"/>
</dbReference>
<dbReference type="Gene3D" id="3.40.190.10">
    <property type="entry name" value="Periplasmic binding protein-like II"/>
    <property type="match status" value="2"/>
</dbReference>
<gene>
    <name evidence="6" type="ORF">SAMN02745823_02269</name>
</gene>
<dbReference type="RefSeq" id="WP_073078965.1">
    <property type="nucleotide sequence ID" value="NZ_FQXV01000007.1"/>
</dbReference>
<reference evidence="6 7" key="1">
    <citation type="submission" date="2016-11" db="EMBL/GenBank/DDBJ databases">
        <authorList>
            <person name="Jaros S."/>
            <person name="Januszkiewicz K."/>
            <person name="Wedrychowicz H."/>
        </authorList>
    </citation>
    <scope>NUCLEOTIDE SEQUENCE [LARGE SCALE GENOMIC DNA]</scope>
    <source>
        <strain evidence="6 7">DSM 10068</strain>
    </source>
</reference>
<evidence type="ECO:0000256" key="4">
    <source>
        <dbReference type="SAM" id="SignalP"/>
    </source>
</evidence>
<dbReference type="PROSITE" id="PS51257">
    <property type="entry name" value="PROKAR_LIPOPROTEIN"/>
    <property type="match status" value="1"/>
</dbReference>